<name>A0A8H7GTJ8_9ASCO</name>
<keyword evidence="5" id="KW-1185">Reference proteome</keyword>
<proteinExistence type="predicted"/>
<dbReference type="InterPro" id="IPR036643">
    <property type="entry name" value="RNApol_insert_sf"/>
</dbReference>
<dbReference type="GO" id="GO:0005665">
    <property type="term" value="C:RNA polymerase II, core complex"/>
    <property type="evidence" value="ECO:0007669"/>
    <property type="project" value="TreeGrafter"/>
</dbReference>
<accession>A0A8H7GTJ8</accession>
<dbReference type="AlphaFoldDB" id="A0A8H7GTJ8"/>
<dbReference type="PANTHER" id="PTHR11800">
    <property type="entry name" value="DNA-DIRECTED RNA POLYMERASE"/>
    <property type="match status" value="1"/>
</dbReference>
<dbReference type="InterPro" id="IPR050518">
    <property type="entry name" value="Rpo3/RPB3_RNA_Pol_subunit"/>
</dbReference>
<dbReference type="GO" id="GO:0006366">
    <property type="term" value="P:transcription by RNA polymerase II"/>
    <property type="evidence" value="ECO:0007669"/>
    <property type="project" value="TreeGrafter"/>
</dbReference>
<keyword evidence="2" id="KW-0804">Transcription</keyword>
<dbReference type="OrthoDB" id="270173at2759"/>
<dbReference type="SMART" id="SM00662">
    <property type="entry name" value="RPOLD"/>
    <property type="match status" value="1"/>
</dbReference>
<dbReference type="SUPFAM" id="SSF55257">
    <property type="entry name" value="RBP11-like subunits of RNA polymerase"/>
    <property type="match status" value="1"/>
</dbReference>
<dbReference type="PANTHER" id="PTHR11800:SF2">
    <property type="entry name" value="DNA-DIRECTED RNA POLYMERASE II SUBUNIT RPB3"/>
    <property type="match status" value="1"/>
</dbReference>
<dbReference type="InterPro" id="IPR036603">
    <property type="entry name" value="RBP11-like"/>
</dbReference>
<dbReference type="EMBL" id="JACBPP010000003">
    <property type="protein sequence ID" value="KAF8003123.1"/>
    <property type="molecule type" value="Genomic_DNA"/>
</dbReference>
<evidence type="ECO:0000256" key="1">
    <source>
        <dbReference type="ARBA" id="ARBA00022478"/>
    </source>
</evidence>
<evidence type="ECO:0000256" key="2">
    <source>
        <dbReference type="ARBA" id="ARBA00023163"/>
    </source>
</evidence>
<comment type="caution">
    <text evidence="4">The sequence shown here is derived from an EMBL/GenBank/DDBJ whole genome shotgun (WGS) entry which is preliminary data.</text>
</comment>
<evidence type="ECO:0000259" key="3">
    <source>
        <dbReference type="SMART" id="SM00662"/>
    </source>
</evidence>
<keyword evidence="1" id="KW-0240">DNA-directed RNA polymerase</keyword>
<dbReference type="Gene3D" id="3.30.1360.10">
    <property type="entry name" value="RNA polymerase, RBP11-like subunit"/>
    <property type="match status" value="2"/>
</dbReference>
<dbReference type="InterPro" id="IPR011263">
    <property type="entry name" value="DNA-dir_RNA_pol_RpoA/D/Rpb3"/>
</dbReference>
<dbReference type="SUPFAM" id="SSF56553">
    <property type="entry name" value="Insert subdomain of RNA polymerase alpha subunit"/>
    <property type="match status" value="1"/>
</dbReference>
<gene>
    <name evidence="4" type="ORF">HF325_002368</name>
</gene>
<dbReference type="Proteomes" id="UP000649328">
    <property type="component" value="Unassembled WGS sequence"/>
</dbReference>
<evidence type="ECO:0000313" key="4">
    <source>
        <dbReference type="EMBL" id="KAF8003123.1"/>
    </source>
</evidence>
<protein>
    <recommendedName>
        <fullName evidence="3">DNA-directed RNA polymerase RpoA/D/Rpb3-type domain-containing protein</fullName>
    </recommendedName>
</protein>
<dbReference type="GO" id="GO:0003899">
    <property type="term" value="F:DNA-directed RNA polymerase activity"/>
    <property type="evidence" value="ECO:0007669"/>
    <property type="project" value="InterPro"/>
</dbReference>
<organism evidence="4 5">
    <name type="scientific">Metschnikowia pulcherrima</name>
    <dbReference type="NCBI Taxonomy" id="27326"/>
    <lineage>
        <taxon>Eukaryota</taxon>
        <taxon>Fungi</taxon>
        <taxon>Dikarya</taxon>
        <taxon>Ascomycota</taxon>
        <taxon>Saccharomycotina</taxon>
        <taxon>Pichiomycetes</taxon>
        <taxon>Metschnikowiaceae</taxon>
        <taxon>Metschnikowia</taxon>
    </lineage>
</organism>
<feature type="domain" description="DNA-directed RNA polymerase RpoA/D/Rpb3-type" evidence="3">
    <location>
        <begin position="21"/>
        <end position="183"/>
    </location>
</feature>
<evidence type="ECO:0000313" key="5">
    <source>
        <dbReference type="Proteomes" id="UP000649328"/>
    </source>
</evidence>
<sequence length="225" mass="24566">MEIDASDAGPRVTIRQTERDRVDFILRGVDLLLANSLRRTMLAEVPTLAIDLVEIDANTSVLADELLLHRLGLELRLTCIAKKGIAKEHAKWSPCSAIGFEYDPWNKLKHTDFWHEVDAEAEWPKLANCEWEEAPDPDAPFDYSAVPGNFYMDVETVGNLPPDEVVVRGIETLQLKLAGIAVELNKDSVEANSTAAGGFTTYGGAGADSPANGYAYGEGFGNSGW</sequence>
<reference evidence="4" key="1">
    <citation type="submission" date="2020-10" db="EMBL/GenBank/DDBJ databases">
        <title>The Whole-Genome Sequence of Metschnikowia persimmonesis, a Novel Endophytic Yeast Species Isolated from Medicinal Plant Diospyros kaki Thumb.</title>
        <authorList>
            <person name="Rahmat E."/>
            <person name="Kang Y."/>
        </authorList>
    </citation>
    <scope>NUCLEOTIDE SEQUENCE</scope>
    <source>
        <strain evidence="4">KIOM G15050</strain>
    </source>
</reference>
<dbReference type="GO" id="GO:0046983">
    <property type="term" value="F:protein dimerization activity"/>
    <property type="evidence" value="ECO:0007669"/>
    <property type="project" value="InterPro"/>
</dbReference>
<dbReference type="Pfam" id="PF01193">
    <property type="entry name" value="RNA_pol_L"/>
    <property type="match status" value="1"/>
</dbReference>